<keyword evidence="2" id="KW-1185">Reference proteome</keyword>
<gene>
    <name evidence="1" type="ORF">BCV70DRAFT_42618</name>
</gene>
<reference evidence="1 2" key="1">
    <citation type="journal article" date="2018" name="Mol. Biol. Evol.">
        <title>Broad Genomic Sampling Reveals a Smut Pathogenic Ancestry of the Fungal Clade Ustilaginomycotina.</title>
        <authorList>
            <person name="Kijpornyongpan T."/>
            <person name="Mondo S.J."/>
            <person name="Barry K."/>
            <person name="Sandor L."/>
            <person name="Lee J."/>
            <person name="Lipzen A."/>
            <person name="Pangilinan J."/>
            <person name="LaButti K."/>
            <person name="Hainaut M."/>
            <person name="Henrissat B."/>
            <person name="Grigoriev I.V."/>
            <person name="Spatafora J.W."/>
            <person name="Aime M.C."/>
        </authorList>
    </citation>
    <scope>NUCLEOTIDE SEQUENCE [LARGE SCALE GENOMIC DNA]</scope>
    <source>
        <strain evidence="1 2">MCA 3645</strain>
    </source>
</reference>
<sequence length="158" mass="17497">MDRLAPNHNVFSGSLLQSDPARLVRQDYHWEIGPAAQSWERLIHHSRTSATMLSCPLPRQRCSRFQPTRLRPSPPIGWSLEDAKVIRLSLHAPSLSGGWETGQREISPAPRAGGRIISTPADLASAVYLADSPEVDTAKFSHCTSTFNSYKAKSPPRK</sequence>
<dbReference type="Proteomes" id="UP000246740">
    <property type="component" value="Unassembled WGS sequence"/>
</dbReference>
<name>A0A317XJ42_9BASI</name>
<dbReference type="EMBL" id="KZ819201">
    <property type="protein sequence ID" value="PWY97887.1"/>
    <property type="molecule type" value="Genomic_DNA"/>
</dbReference>
<dbReference type="AlphaFoldDB" id="A0A317XJ42"/>
<evidence type="ECO:0000313" key="2">
    <source>
        <dbReference type="Proteomes" id="UP000246740"/>
    </source>
</evidence>
<dbReference type="InParanoid" id="A0A317XJ42"/>
<organism evidence="1 2">
    <name type="scientific">Testicularia cyperi</name>
    <dbReference type="NCBI Taxonomy" id="1882483"/>
    <lineage>
        <taxon>Eukaryota</taxon>
        <taxon>Fungi</taxon>
        <taxon>Dikarya</taxon>
        <taxon>Basidiomycota</taxon>
        <taxon>Ustilaginomycotina</taxon>
        <taxon>Ustilaginomycetes</taxon>
        <taxon>Ustilaginales</taxon>
        <taxon>Anthracoideaceae</taxon>
        <taxon>Testicularia</taxon>
    </lineage>
</organism>
<protein>
    <submittedName>
        <fullName evidence="1">Uncharacterized protein</fullName>
    </submittedName>
</protein>
<evidence type="ECO:0000313" key="1">
    <source>
        <dbReference type="EMBL" id="PWY97887.1"/>
    </source>
</evidence>
<accession>A0A317XJ42</accession>
<proteinExistence type="predicted"/>